<evidence type="ECO:0000259" key="2">
    <source>
        <dbReference type="PROSITE" id="PS51299"/>
    </source>
</evidence>
<dbReference type="InterPro" id="IPR003163">
    <property type="entry name" value="Tscrpt_reg_HTH_APSES-type"/>
</dbReference>
<dbReference type="AlphaFoldDB" id="A0A166M9M5"/>
<dbReference type="PANTHER" id="PTHR38044:SF1">
    <property type="entry name" value="BOUQUET FORMATION PROTEIN 4"/>
    <property type="match status" value="1"/>
</dbReference>
<dbReference type="OrthoDB" id="5346159at2759"/>
<evidence type="ECO:0000313" key="3">
    <source>
        <dbReference type="EMBL" id="KZP23775.1"/>
    </source>
</evidence>
<reference evidence="3 4" key="1">
    <citation type="journal article" date="2016" name="Mol. Biol. Evol.">
        <title>Comparative Genomics of Early-Diverging Mushroom-Forming Fungi Provides Insights into the Origins of Lignocellulose Decay Capabilities.</title>
        <authorList>
            <person name="Nagy L.G."/>
            <person name="Riley R."/>
            <person name="Tritt A."/>
            <person name="Adam C."/>
            <person name="Daum C."/>
            <person name="Floudas D."/>
            <person name="Sun H."/>
            <person name="Yadav J.S."/>
            <person name="Pangilinan J."/>
            <person name="Larsson K.H."/>
            <person name="Matsuura K."/>
            <person name="Barry K."/>
            <person name="Labutti K."/>
            <person name="Kuo R."/>
            <person name="Ohm R.A."/>
            <person name="Bhattacharya S.S."/>
            <person name="Shirouzu T."/>
            <person name="Yoshinaga Y."/>
            <person name="Martin F.M."/>
            <person name="Grigoriev I.V."/>
            <person name="Hibbett D.S."/>
        </authorList>
    </citation>
    <scope>NUCLEOTIDE SEQUENCE [LARGE SCALE GENOMIC DNA]</scope>
    <source>
        <strain evidence="3 4">CBS 109695</strain>
    </source>
</reference>
<evidence type="ECO:0000313" key="4">
    <source>
        <dbReference type="Proteomes" id="UP000076532"/>
    </source>
</evidence>
<dbReference type="GO" id="GO:1990862">
    <property type="term" value="C:nuclear membrane complex Bqt3-Bqt4"/>
    <property type="evidence" value="ECO:0007669"/>
    <property type="project" value="InterPro"/>
</dbReference>
<dbReference type="PANTHER" id="PTHR38044">
    <property type="entry name" value="BOUQUET FORMATION PROTEIN 4"/>
    <property type="match status" value="1"/>
</dbReference>
<dbReference type="GO" id="GO:0003677">
    <property type="term" value="F:DNA binding"/>
    <property type="evidence" value="ECO:0007669"/>
    <property type="project" value="InterPro"/>
</dbReference>
<gene>
    <name evidence="3" type="ORF">FIBSPDRAFT_1042629</name>
</gene>
<dbReference type="GO" id="GO:0070197">
    <property type="term" value="P:meiotic attachment of telomere to nuclear envelope"/>
    <property type="evidence" value="ECO:0007669"/>
    <property type="project" value="InterPro"/>
</dbReference>
<keyword evidence="4" id="KW-1185">Reference proteome</keyword>
<dbReference type="GO" id="GO:0044820">
    <property type="term" value="P:mitotic telomere tethering at nuclear periphery"/>
    <property type="evidence" value="ECO:0007669"/>
    <property type="project" value="TreeGrafter"/>
</dbReference>
<name>A0A166M9M5_9AGAM</name>
<dbReference type="InterPro" id="IPR037548">
    <property type="entry name" value="Bqt4"/>
</dbReference>
<dbReference type="PROSITE" id="PS51299">
    <property type="entry name" value="HTH_APSES"/>
    <property type="match status" value="1"/>
</dbReference>
<evidence type="ECO:0000256" key="1">
    <source>
        <dbReference type="SAM" id="MobiDB-lite"/>
    </source>
</evidence>
<organism evidence="3 4">
    <name type="scientific">Athelia psychrophila</name>
    <dbReference type="NCBI Taxonomy" id="1759441"/>
    <lineage>
        <taxon>Eukaryota</taxon>
        <taxon>Fungi</taxon>
        <taxon>Dikarya</taxon>
        <taxon>Basidiomycota</taxon>
        <taxon>Agaricomycotina</taxon>
        <taxon>Agaricomycetes</taxon>
        <taxon>Agaricomycetidae</taxon>
        <taxon>Atheliales</taxon>
        <taxon>Atheliaceae</taxon>
        <taxon>Athelia</taxon>
    </lineage>
</organism>
<feature type="compositionally biased region" description="Low complexity" evidence="1">
    <location>
        <begin position="159"/>
        <end position="180"/>
    </location>
</feature>
<sequence>MARPMLPWKHQNSRIKDLFAKDLPPVKYQLLDRDGQQVLVGRMKIPTPSGHAFILRRFDTNAISLTTMFRAAFPGATDAEERHETAYIKDNNELLGNNGSTREPHIIRLAGTWVDPTLAVQFAEDYALGDIITLMAKAEPDPKIAYRKSTKATPKGKDSSANSAAGSLPSPSPAVATPSAPKRRKESSPAPSPAVANVASPPPRRSSRARSVQPTEPAASPKVSTKKTRRIAAELPSMLGSEETVVEEDEEIASMAGPDMNQDILEQKELIKKLKQAKQAEAASMDAVMEEVQVPKRVREEEETALHFQFKEPEVADRTIATNKRVGYLNMRPQTKSVAWGIAAFAIGMSAVSFLPNFL</sequence>
<accession>A0A166M9M5</accession>
<dbReference type="Proteomes" id="UP000076532">
    <property type="component" value="Unassembled WGS sequence"/>
</dbReference>
<dbReference type="STRING" id="436010.A0A166M9M5"/>
<protein>
    <recommendedName>
        <fullName evidence="2">HTH APSES-type domain-containing protein</fullName>
    </recommendedName>
</protein>
<dbReference type="EMBL" id="KV417530">
    <property type="protein sequence ID" value="KZP23775.1"/>
    <property type="molecule type" value="Genomic_DNA"/>
</dbReference>
<feature type="domain" description="HTH APSES-type" evidence="2">
    <location>
        <begin position="34"/>
        <end position="147"/>
    </location>
</feature>
<dbReference type="InterPro" id="IPR036887">
    <property type="entry name" value="HTH_APSES_sf"/>
</dbReference>
<feature type="region of interest" description="Disordered" evidence="1">
    <location>
        <begin position="145"/>
        <end position="229"/>
    </location>
</feature>
<dbReference type="SUPFAM" id="SSF54616">
    <property type="entry name" value="DNA-binding domain of Mlu1-box binding protein MBP1"/>
    <property type="match status" value="1"/>
</dbReference>
<proteinExistence type="predicted"/>